<dbReference type="InterPro" id="IPR036910">
    <property type="entry name" value="HMG_box_dom_sf"/>
</dbReference>
<feature type="compositionally biased region" description="Polar residues" evidence="1">
    <location>
        <begin position="117"/>
        <end position="140"/>
    </location>
</feature>
<evidence type="ECO:0000313" key="3">
    <source>
        <dbReference type="Proteomes" id="UP000015106"/>
    </source>
</evidence>
<evidence type="ECO:0000313" key="2">
    <source>
        <dbReference type="EnsemblPlants" id="TuG1812G0400000086.01.T03"/>
    </source>
</evidence>
<feature type="compositionally biased region" description="Basic and acidic residues" evidence="1">
    <location>
        <begin position="141"/>
        <end position="150"/>
    </location>
</feature>
<reference evidence="2" key="2">
    <citation type="submission" date="2018-03" db="EMBL/GenBank/DDBJ databases">
        <title>The Triticum urartu genome reveals the dynamic nature of wheat genome evolution.</title>
        <authorList>
            <person name="Ling H."/>
            <person name="Ma B."/>
            <person name="Shi X."/>
            <person name="Liu H."/>
            <person name="Dong L."/>
            <person name="Sun H."/>
            <person name="Cao Y."/>
            <person name="Gao Q."/>
            <person name="Zheng S."/>
            <person name="Li Y."/>
            <person name="Yu Y."/>
            <person name="Du H."/>
            <person name="Qi M."/>
            <person name="Li Y."/>
            <person name="Yu H."/>
            <person name="Cui Y."/>
            <person name="Wang N."/>
            <person name="Chen C."/>
            <person name="Wu H."/>
            <person name="Zhao Y."/>
            <person name="Zhang J."/>
            <person name="Li Y."/>
            <person name="Zhou W."/>
            <person name="Zhang B."/>
            <person name="Hu W."/>
            <person name="Eijk M."/>
            <person name="Tang J."/>
            <person name="Witsenboer H."/>
            <person name="Zhao S."/>
            <person name="Li Z."/>
            <person name="Zhang A."/>
            <person name="Wang D."/>
            <person name="Liang C."/>
        </authorList>
    </citation>
    <scope>NUCLEOTIDE SEQUENCE [LARGE SCALE GENOMIC DNA]</scope>
    <source>
        <strain evidence="2">cv. G1812</strain>
    </source>
</reference>
<accession>A0A8R7U3L2</accession>
<keyword evidence="3" id="KW-1185">Reference proteome</keyword>
<reference evidence="3" key="1">
    <citation type="journal article" date="2013" name="Nature">
        <title>Draft genome of the wheat A-genome progenitor Triticum urartu.</title>
        <authorList>
            <person name="Ling H.Q."/>
            <person name="Zhao S."/>
            <person name="Liu D."/>
            <person name="Wang J."/>
            <person name="Sun H."/>
            <person name="Zhang C."/>
            <person name="Fan H."/>
            <person name="Li D."/>
            <person name="Dong L."/>
            <person name="Tao Y."/>
            <person name="Gao C."/>
            <person name="Wu H."/>
            <person name="Li Y."/>
            <person name="Cui Y."/>
            <person name="Guo X."/>
            <person name="Zheng S."/>
            <person name="Wang B."/>
            <person name="Yu K."/>
            <person name="Liang Q."/>
            <person name="Yang W."/>
            <person name="Lou X."/>
            <person name="Chen J."/>
            <person name="Feng M."/>
            <person name="Jian J."/>
            <person name="Zhang X."/>
            <person name="Luo G."/>
            <person name="Jiang Y."/>
            <person name="Liu J."/>
            <person name="Wang Z."/>
            <person name="Sha Y."/>
            <person name="Zhang B."/>
            <person name="Wu H."/>
            <person name="Tang D."/>
            <person name="Shen Q."/>
            <person name="Xue P."/>
            <person name="Zou S."/>
            <person name="Wang X."/>
            <person name="Liu X."/>
            <person name="Wang F."/>
            <person name="Yang Y."/>
            <person name="An X."/>
            <person name="Dong Z."/>
            <person name="Zhang K."/>
            <person name="Zhang X."/>
            <person name="Luo M.C."/>
            <person name="Dvorak J."/>
            <person name="Tong Y."/>
            <person name="Wang J."/>
            <person name="Yang H."/>
            <person name="Li Z."/>
            <person name="Wang D."/>
            <person name="Zhang A."/>
            <person name="Wang J."/>
        </authorList>
    </citation>
    <scope>NUCLEOTIDE SEQUENCE</scope>
    <source>
        <strain evidence="3">cv. G1812</strain>
    </source>
</reference>
<organism evidence="2 3">
    <name type="scientific">Triticum urartu</name>
    <name type="common">Red wild einkorn</name>
    <name type="synonym">Crithodium urartu</name>
    <dbReference type="NCBI Taxonomy" id="4572"/>
    <lineage>
        <taxon>Eukaryota</taxon>
        <taxon>Viridiplantae</taxon>
        <taxon>Streptophyta</taxon>
        <taxon>Embryophyta</taxon>
        <taxon>Tracheophyta</taxon>
        <taxon>Spermatophyta</taxon>
        <taxon>Magnoliopsida</taxon>
        <taxon>Liliopsida</taxon>
        <taxon>Poales</taxon>
        <taxon>Poaceae</taxon>
        <taxon>BOP clade</taxon>
        <taxon>Pooideae</taxon>
        <taxon>Triticodae</taxon>
        <taxon>Triticeae</taxon>
        <taxon>Triticinae</taxon>
        <taxon>Triticum</taxon>
    </lineage>
</organism>
<dbReference type="AlphaFoldDB" id="A0A8R7U3L2"/>
<evidence type="ECO:0000256" key="1">
    <source>
        <dbReference type="SAM" id="MobiDB-lite"/>
    </source>
</evidence>
<name>A0A8R7U3L2_TRIUA</name>
<protein>
    <submittedName>
        <fullName evidence="2">Uncharacterized protein</fullName>
    </submittedName>
</protein>
<feature type="compositionally biased region" description="Polar residues" evidence="1">
    <location>
        <begin position="90"/>
        <end position="101"/>
    </location>
</feature>
<sequence length="168" mass="17788">MWKKMSDADKAPYKAEAIRLSAEYKEKKGRMNCSSPEVVSMPPLVNDTASEVIATPPAVNGTPPAVNGTPLQVIVMPPAVNDTPPAVNGTPLQEPNVSDPSWLQDLPAPPQEPVFSFSGSSMDQVSMYVSTGPEASSDSESLFKKGKGDGVRPSPPSVNRPAVRRGSK</sequence>
<reference evidence="2" key="3">
    <citation type="submission" date="2022-06" db="UniProtKB">
        <authorList>
            <consortium name="EnsemblPlants"/>
        </authorList>
    </citation>
    <scope>IDENTIFICATION</scope>
</reference>
<dbReference type="SUPFAM" id="SSF47095">
    <property type="entry name" value="HMG-box"/>
    <property type="match status" value="1"/>
</dbReference>
<dbReference type="Gramene" id="TuG1812G0400000086.01.T03">
    <property type="protein sequence ID" value="TuG1812G0400000086.01.T03"/>
    <property type="gene ID" value="TuG1812G0400000086.01"/>
</dbReference>
<dbReference type="Proteomes" id="UP000015106">
    <property type="component" value="Chromosome 4"/>
</dbReference>
<dbReference type="EnsemblPlants" id="TuG1812G0400000086.01.T03">
    <property type="protein sequence ID" value="TuG1812G0400000086.01.T03"/>
    <property type="gene ID" value="TuG1812G0400000086.01"/>
</dbReference>
<feature type="region of interest" description="Disordered" evidence="1">
    <location>
        <begin position="76"/>
        <end position="168"/>
    </location>
</feature>
<proteinExistence type="predicted"/>